<dbReference type="InterPro" id="IPR043976">
    <property type="entry name" value="GOLGA_cons_dom"/>
</dbReference>
<name>A0ABQ9E9G9_TEGGR</name>
<dbReference type="PANTHER" id="PTHR10881:SF46">
    <property type="entry name" value="GOLGIN SUBFAMILY A MEMBER 2"/>
    <property type="match status" value="1"/>
</dbReference>
<evidence type="ECO:0000256" key="3">
    <source>
        <dbReference type="SAM" id="MobiDB-lite"/>
    </source>
</evidence>
<dbReference type="Pfam" id="PF15070">
    <property type="entry name" value="GOLGA2L5"/>
    <property type="match status" value="2"/>
</dbReference>
<evidence type="ECO:0000259" key="4">
    <source>
        <dbReference type="Pfam" id="PF15070"/>
    </source>
</evidence>
<dbReference type="Gene3D" id="1.10.287.1490">
    <property type="match status" value="1"/>
</dbReference>
<evidence type="ECO:0000256" key="1">
    <source>
        <dbReference type="ARBA" id="ARBA00023054"/>
    </source>
</evidence>
<feature type="compositionally biased region" description="Polar residues" evidence="3">
    <location>
        <begin position="31"/>
        <end position="57"/>
    </location>
</feature>
<feature type="coiled-coil region" evidence="2">
    <location>
        <begin position="706"/>
        <end position="747"/>
    </location>
</feature>
<dbReference type="EMBL" id="JARBDR010000919">
    <property type="protein sequence ID" value="KAJ8300145.1"/>
    <property type="molecule type" value="Genomic_DNA"/>
</dbReference>
<keyword evidence="1 2" id="KW-0175">Coiled coil</keyword>
<feature type="compositionally biased region" description="Polar residues" evidence="3">
    <location>
        <begin position="108"/>
        <end position="123"/>
    </location>
</feature>
<dbReference type="InterPro" id="IPR024858">
    <property type="entry name" value="GOLGA"/>
</dbReference>
<feature type="compositionally biased region" description="Basic and acidic residues" evidence="3">
    <location>
        <begin position="682"/>
        <end position="699"/>
    </location>
</feature>
<feature type="domain" description="Golgin subfamily A conserved" evidence="4">
    <location>
        <begin position="696"/>
        <end position="806"/>
    </location>
</feature>
<feature type="region of interest" description="Disordered" evidence="3">
    <location>
        <begin position="668"/>
        <end position="699"/>
    </location>
</feature>
<reference evidence="5 6" key="1">
    <citation type="submission" date="2022-12" db="EMBL/GenBank/DDBJ databases">
        <title>Chromosome-level genome of Tegillarca granosa.</title>
        <authorList>
            <person name="Kim J."/>
        </authorList>
    </citation>
    <scope>NUCLEOTIDE SEQUENCE [LARGE SCALE GENOMIC DNA]</scope>
    <source>
        <strain evidence="5">Teg-2019</strain>
        <tissue evidence="5">Adductor muscle</tissue>
    </source>
</reference>
<evidence type="ECO:0000313" key="6">
    <source>
        <dbReference type="Proteomes" id="UP001217089"/>
    </source>
</evidence>
<feature type="compositionally biased region" description="Basic residues" evidence="3">
    <location>
        <begin position="15"/>
        <end position="27"/>
    </location>
</feature>
<keyword evidence="6" id="KW-1185">Reference proteome</keyword>
<accession>A0ABQ9E9G9</accession>
<feature type="region of interest" description="Disordered" evidence="3">
    <location>
        <begin position="1"/>
        <end position="123"/>
    </location>
</feature>
<dbReference type="Proteomes" id="UP001217089">
    <property type="component" value="Unassembled WGS sequence"/>
</dbReference>
<feature type="coiled-coil region" evidence="2">
    <location>
        <begin position="249"/>
        <end position="430"/>
    </location>
</feature>
<gene>
    <name evidence="5" type="ORF">KUTeg_021664</name>
</gene>
<feature type="compositionally biased region" description="Basic and acidic residues" evidence="3">
    <location>
        <begin position="1"/>
        <end position="14"/>
    </location>
</feature>
<evidence type="ECO:0000313" key="5">
    <source>
        <dbReference type="EMBL" id="KAJ8300145.1"/>
    </source>
</evidence>
<evidence type="ECO:0000256" key="2">
    <source>
        <dbReference type="SAM" id="Coils"/>
    </source>
</evidence>
<feature type="domain" description="Golgin subfamily A conserved" evidence="4">
    <location>
        <begin position="382"/>
        <end position="687"/>
    </location>
</feature>
<protein>
    <recommendedName>
        <fullName evidence="4">Golgin subfamily A conserved domain-containing protein</fullName>
    </recommendedName>
</protein>
<comment type="caution">
    <text evidence="5">The sequence shown here is derived from an EMBL/GenBank/DDBJ whole genome shotgun (WGS) entry which is preliminary data.</text>
</comment>
<feature type="coiled-coil region" evidence="2">
    <location>
        <begin position="460"/>
        <end position="560"/>
    </location>
</feature>
<feature type="compositionally biased region" description="Polar residues" evidence="3">
    <location>
        <begin position="87"/>
        <end position="97"/>
    </location>
</feature>
<organism evidence="5 6">
    <name type="scientific">Tegillarca granosa</name>
    <name type="common">Malaysian cockle</name>
    <name type="synonym">Anadara granosa</name>
    <dbReference type="NCBI Taxonomy" id="220873"/>
    <lineage>
        <taxon>Eukaryota</taxon>
        <taxon>Metazoa</taxon>
        <taxon>Spiralia</taxon>
        <taxon>Lophotrochozoa</taxon>
        <taxon>Mollusca</taxon>
        <taxon>Bivalvia</taxon>
        <taxon>Autobranchia</taxon>
        <taxon>Pteriomorphia</taxon>
        <taxon>Arcoida</taxon>
        <taxon>Arcoidea</taxon>
        <taxon>Arcidae</taxon>
        <taxon>Tegillarca</taxon>
    </lineage>
</organism>
<feature type="coiled-coil region" evidence="2">
    <location>
        <begin position="150"/>
        <end position="205"/>
    </location>
</feature>
<sequence length="980" mass="112372">MAKMADSAKREKIAAARKKLKQFKQKAVRNSPASKSQNGSENSAKPSSTGKASNSEENAVKNKDMNSVVNNVTDARPESPSDESSIKTKTARMNSPLTEKLTPPPVELSSNAERTSSSTESLHQLSRQINGLLSESSAIVDGEDVDNADIVELERRNRELAALLEKQAQTNDQLNTQILQVREYAKTLQDQMEKERDLFSDKQKQEVGPLKEQLQVHIQTIGILVAEKTELQSQLSQCQKIAEQRFDEIEELSGRLKASRQRVSDLERNLSTTNNSSQQFQKNSKDLAKDVDRLKLELYKSNKSQEELKQQNTELGEKLQAKASECVGLEQSLEDLKRKVEMAELYAKQLSSQSENSQESLKIVEELQQDKLQLEAKVQEYNEAFQKISAERNQISEQYQHYIDQLQHQCQDLTQQITSLTDEREKMITRQHELEGAVLELQRKLEDIDIQNQSTDDAVNPEIASELEKIKKEYDELSQRHEAQIRDNAQLSRFLEEKEDRITELENTVSEFNKDEGDRAQLLESLQSDKTALSRALTQNKDLKTQLAELQNGFVKMSNDNMEMMTKLQAEQHNSSELACRLGQQEDELKKTREALTHREELLAEMEQYSHAEKKEIHQQEQIQDRLRHYEAQAQLTETLQRELQNSQDMVDALTTQNSELRTMLIKMSDNKSPETESTENGENRDDVVNADFKSPDNDRITKKEYDQLKNAMDLIQEKYTKVMKDKADLTDKAEELEHIVLQLQGETDTIGEYISLYHHQRALLQQRELQKNEYIAHLARDREQLQGKLGELQVLVMQLLGEKNMLHNYNEESQLHSPDVSIQPHLAAQTETQLTNGLGNQQPLDWPDYTSSESDTESEVETIIGGKTNLDISQTDFIQENHINHHEHVPRERTHSQRTNDSYEGHVHHEGHTAHYEGHHVHHEGHKGHHYHEGHIHEGHTAHKILNLLSEIGSSNLVDTIVDHNFLPCKYCKGQVQIV</sequence>
<dbReference type="PANTHER" id="PTHR10881">
    <property type="entry name" value="GOLGIN SUBFAMILY A MEMBER-RELATED"/>
    <property type="match status" value="1"/>
</dbReference>
<proteinExistence type="predicted"/>